<evidence type="ECO:0008006" key="3">
    <source>
        <dbReference type="Google" id="ProtNLM"/>
    </source>
</evidence>
<keyword evidence="2" id="KW-1185">Reference proteome</keyword>
<dbReference type="Proteomes" id="UP001596108">
    <property type="component" value="Unassembled WGS sequence"/>
</dbReference>
<accession>A0ABW0R2E7</accession>
<gene>
    <name evidence="1" type="ORF">ACFPQ4_17460</name>
</gene>
<name>A0ABW0R2E7_9BACL</name>
<sequence length="438" mass="51145">MKMTTELYKSKVFDLVGDEYTVLGTYINANAKITLRHNKCGSEITMRPYLFINGTRCRRCFIESRRRTQDQFEDEVRKLVADEYRVIGDYVASGTKIEMQHNKCGHNFMVTPAHFLHGTRCPQCFGAHKKSDEQFKQQVHDLVGQEYVFLAEYKAARFKLPVRHQVCGKEYFITANDFLGGKRCPHCYGNLRKTTEKFKQSLRDKYGEEYLVLGEYKNNRIKIELRHTVCGHEYSASPDNVLAGYGCPRCAGNIQWTTDDFKKYVEEQEGSNYEVLGEYVNSKTKLMMRHVSCGFEFKTTLDEFRNGNRCPYCRESKGEKRITNFLTQQQLRFIRQYRFDDCRYKKPLPFDFAVFKGDSLLCVIEYHGRQHYEIVKAFGGVTGHKEVRRNDSIKTDYCIDRGIPLIIVPYLELSNLERFLEEQLGALTNNNVEMENST</sequence>
<dbReference type="Gene3D" id="3.40.960.10">
    <property type="entry name" value="VSR Endonuclease"/>
    <property type="match status" value="1"/>
</dbReference>
<reference evidence="2" key="1">
    <citation type="journal article" date="2019" name="Int. J. Syst. Evol. Microbiol.">
        <title>The Global Catalogue of Microorganisms (GCM) 10K type strain sequencing project: providing services to taxonomists for standard genome sequencing and annotation.</title>
        <authorList>
            <consortium name="The Broad Institute Genomics Platform"/>
            <consortium name="The Broad Institute Genome Sequencing Center for Infectious Disease"/>
            <person name="Wu L."/>
            <person name="Ma J."/>
        </authorList>
    </citation>
    <scope>NUCLEOTIDE SEQUENCE [LARGE SCALE GENOMIC DNA]</scope>
    <source>
        <strain evidence="2">CGMCC 1.18578</strain>
    </source>
</reference>
<dbReference type="RefSeq" id="WP_378113165.1">
    <property type="nucleotide sequence ID" value="NZ_JBHSNC010000052.1"/>
</dbReference>
<evidence type="ECO:0000313" key="1">
    <source>
        <dbReference type="EMBL" id="MFC5531210.1"/>
    </source>
</evidence>
<evidence type="ECO:0000313" key="2">
    <source>
        <dbReference type="Proteomes" id="UP001596108"/>
    </source>
</evidence>
<dbReference type="EMBL" id="JBHSNC010000052">
    <property type="protein sequence ID" value="MFC5531210.1"/>
    <property type="molecule type" value="Genomic_DNA"/>
</dbReference>
<organism evidence="1 2">
    <name type="scientific">Cohnella yongneupensis</name>
    <dbReference type="NCBI Taxonomy" id="425006"/>
    <lineage>
        <taxon>Bacteria</taxon>
        <taxon>Bacillati</taxon>
        <taxon>Bacillota</taxon>
        <taxon>Bacilli</taxon>
        <taxon>Bacillales</taxon>
        <taxon>Paenibacillaceae</taxon>
        <taxon>Cohnella</taxon>
    </lineage>
</organism>
<protein>
    <recommendedName>
        <fullName evidence="3">DUF2726 domain-containing protein</fullName>
    </recommendedName>
</protein>
<proteinExistence type="predicted"/>
<comment type="caution">
    <text evidence="1">The sequence shown here is derived from an EMBL/GenBank/DDBJ whole genome shotgun (WGS) entry which is preliminary data.</text>
</comment>